<feature type="transmembrane region" description="Helical" evidence="6">
    <location>
        <begin position="258"/>
        <end position="277"/>
    </location>
</feature>
<feature type="transmembrane region" description="Helical" evidence="6">
    <location>
        <begin position="141"/>
        <end position="157"/>
    </location>
</feature>
<dbReference type="InterPro" id="IPR051679">
    <property type="entry name" value="DASS-Related_Transporters"/>
</dbReference>
<dbReference type="GO" id="GO:0005886">
    <property type="term" value="C:plasma membrane"/>
    <property type="evidence" value="ECO:0007669"/>
    <property type="project" value="UniProtKB-SubCell"/>
</dbReference>
<feature type="transmembrane region" description="Helical" evidence="6">
    <location>
        <begin position="199"/>
        <end position="221"/>
    </location>
</feature>
<evidence type="ECO:0000256" key="4">
    <source>
        <dbReference type="ARBA" id="ARBA00022989"/>
    </source>
</evidence>
<sequence>MGSKRKFTIPNNFVIVFWIIAICALLTWFLPGGEYVKATDGTVTFNQIDNVPQTYQLFTSFFKGFEKGAGIIIFILVVGGAFWVVNSNGSIDVGIYSFLNKSKGWERFWLVRKLGVNNVIMVSIMIIFSLFGAVFGMSEETIAFAVVIIPLAISMGYDSLVGLGLVYVAAHTGFAGAMLNPFTIGIAQELSGIPLFSGIEYRFICWIILNVALIIFVLRYAHRVKKNPKISPVYNEDKFWRDRFSEEKSHVEHITPKSAWWAFGLSLAGLIAFSVVYPTTSLVIGKSTLTPMPIMPLTTVLYALLCWRSLRKSVHFFILQLLGFTILYLIVGVMGYGWGIDKIAGLFFALGLLSGLAIGYKANDIVKHFMDGAKDFMSAAIIVGFAGGIIVILQDGKVVDTILHGLSSTLGSYGKIAATETIYGIITLINMIIPSGSAKAALTIPIFAPFSDIIGISRQSTVMAFQLGGGFTEMITPISGVLIGVLGVAKVPYAKWIKWVLPYIIVLIIIGALLLIPTVTMELSGFEMVPATR</sequence>
<dbReference type="Proteomes" id="UP000294830">
    <property type="component" value="Unassembled WGS sequence"/>
</dbReference>
<dbReference type="RefSeq" id="WP_131840164.1">
    <property type="nucleotide sequence ID" value="NZ_SLWB01000015.1"/>
</dbReference>
<accession>A0A4R2E7U3</accession>
<evidence type="ECO:0000256" key="3">
    <source>
        <dbReference type="ARBA" id="ARBA00022692"/>
    </source>
</evidence>
<keyword evidence="8" id="KW-1185">Reference proteome</keyword>
<feature type="transmembrane region" description="Helical" evidence="6">
    <location>
        <begin position="71"/>
        <end position="95"/>
    </location>
</feature>
<gene>
    <name evidence="7" type="ORF">CLV25_11577</name>
</gene>
<name>A0A4R2E7U3_9BACT</name>
<keyword evidence="2" id="KW-1003">Cell membrane</keyword>
<organism evidence="7 8">
    <name type="scientific">Acetobacteroides hydrogenigenes</name>
    <dbReference type="NCBI Taxonomy" id="979970"/>
    <lineage>
        <taxon>Bacteria</taxon>
        <taxon>Pseudomonadati</taxon>
        <taxon>Bacteroidota</taxon>
        <taxon>Bacteroidia</taxon>
        <taxon>Bacteroidales</taxon>
        <taxon>Rikenellaceae</taxon>
        <taxon>Acetobacteroides</taxon>
    </lineage>
</organism>
<comment type="caution">
    <text evidence="7">The sequence shown here is derived from an EMBL/GenBank/DDBJ whole genome shotgun (WGS) entry which is preliminary data.</text>
</comment>
<keyword evidence="4 6" id="KW-1133">Transmembrane helix</keyword>
<evidence type="ECO:0000256" key="5">
    <source>
        <dbReference type="ARBA" id="ARBA00023136"/>
    </source>
</evidence>
<proteinExistence type="predicted"/>
<feature type="transmembrane region" description="Helical" evidence="6">
    <location>
        <begin position="12"/>
        <end position="30"/>
    </location>
</feature>
<feature type="transmembrane region" description="Helical" evidence="6">
    <location>
        <begin position="500"/>
        <end position="520"/>
    </location>
</feature>
<feature type="transmembrane region" description="Helical" evidence="6">
    <location>
        <begin position="413"/>
        <end position="433"/>
    </location>
</feature>
<evidence type="ECO:0000256" key="1">
    <source>
        <dbReference type="ARBA" id="ARBA00004651"/>
    </source>
</evidence>
<evidence type="ECO:0000313" key="8">
    <source>
        <dbReference type="Proteomes" id="UP000294830"/>
    </source>
</evidence>
<feature type="transmembrane region" description="Helical" evidence="6">
    <location>
        <begin position="375"/>
        <end position="393"/>
    </location>
</feature>
<dbReference type="PANTHER" id="PTHR43652:SF2">
    <property type="entry name" value="BASIC AMINO ACID ANTIPORTER YFCC-RELATED"/>
    <property type="match status" value="1"/>
</dbReference>
<evidence type="ECO:0000256" key="2">
    <source>
        <dbReference type="ARBA" id="ARBA00022475"/>
    </source>
</evidence>
<dbReference type="Pfam" id="PF03606">
    <property type="entry name" value="DcuC"/>
    <property type="match status" value="1"/>
</dbReference>
<dbReference type="EMBL" id="SLWB01000015">
    <property type="protein sequence ID" value="TCN63727.1"/>
    <property type="molecule type" value="Genomic_DNA"/>
</dbReference>
<dbReference type="PANTHER" id="PTHR43652">
    <property type="entry name" value="BASIC AMINO ACID ANTIPORTER YFCC-RELATED"/>
    <property type="match status" value="1"/>
</dbReference>
<keyword evidence="5 6" id="KW-0472">Membrane</keyword>
<feature type="transmembrane region" description="Helical" evidence="6">
    <location>
        <begin position="463"/>
        <end position="488"/>
    </location>
</feature>
<dbReference type="OrthoDB" id="255482at2"/>
<keyword evidence="3 6" id="KW-0812">Transmembrane</keyword>
<feature type="transmembrane region" description="Helical" evidence="6">
    <location>
        <begin position="343"/>
        <end position="363"/>
    </location>
</feature>
<evidence type="ECO:0000313" key="7">
    <source>
        <dbReference type="EMBL" id="TCN63727.1"/>
    </source>
</evidence>
<dbReference type="InterPro" id="IPR018385">
    <property type="entry name" value="C4_dicarb_anaerob_car-like"/>
</dbReference>
<reference evidence="7 8" key="1">
    <citation type="submission" date="2019-03" db="EMBL/GenBank/DDBJ databases">
        <title>Genomic Encyclopedia of Archaeal and Bacterial Type Strains, Phase II (KMG-II): from individual species to whole genera.</title>
        <authorList>
            <person name="Goeker M."/>
        </authorList>
    </citation>
    <scope>NUCLEOTIDE SEQUENCE [LARGE SCALE GENOMIC DNA]</scope>
    <source>
        <strain evidence="7 8">RL-C</strain>
    </source>
</reference>
<comment type="subcellular location">
    <subcellularLocation>
        <location evidence="1">Cell membrane</location>
        <topology evidence="1">Multi-pass membrane protein</topology>
    </subcellularLocation>
</comment>
<feature type="transmembrane region" description="Helical" evidence="6">
    <location>
        <begin position="116"/>
        <end position="135"/>
    </location>
</feature>
<evidence type="ECO:0000256" key="6">
    <source>
        <dbReference type="SAM" id="Phobius"/>
    </source>
</evidence>
<feature type="transmembrane region" description="Helical" evidence="6">
    <location>
        <begin position="314"/>
        <end position="337"/>
    </location>
</feature>
<dbReference type="AlphaFoldDB" id="A0A4R2E7U3"/>
<protein>
    <submittedName>
        <fullName evidence="7">C4-dicarboxylate anaerobic carrier protein</fullName>
    </submittedName>
</protein>
<feature type="transmembrane region" description="Helical" evidence="6">
    <location>
        <begin position="164"/>
        <end position="187"/>
    </location>
</feature>